<name>C8X707_NAKMY</name>
<dbReference type="STRING" id="479431.Namu_0456"/>
<sequence>MNAAPVDDVDHNEHFTAHVLQSLREDFRLRADEARLAFDRYLQRQTRRATPDEAAYDAYRWWTPTVEPSVVLAREAEQRAHAQSAGDQVPDRAEPGPVESVPVGDDADVTRADAVETDLAAAEAALSLIRGQGQRRGFTGEHVELAGHVKQVLDESAVWDTITPDDQPDPAGLEPALRPETVRPGDDWDDIIALDASFAGRTVTVLRPPGQIGPFSYVFLADTPGTRFTKQGADTGTLGMIAAGDGEPDPARSAEYDDLGQQVRRHLIGLVDAVAEAREQGQEQEGRRLHAAQTGLGGVAEAAYQRPQPARGTSR</sequence>
<proteinExistence type="predicted"/>
<accession>C8X707</accession>
<feature type="region of interest" description="Disordered" evidence="1">
    <location>
        <begin position="165"/>
        <end position="184"/>
    </location>
</feature>
<protein>
    <submittedName>
        <fullName evidence="2">Uncharacterized protein</fullName>
    </submittedName>
</protein>
<dbReference type="HOGENOM" id="CLU_882308_0_0_11"/>
<dbReference type="EMBL" id="CP001737">
    <property type="protein sequence ID" value="ACV76876.1"/>
    <property type="molecule type" value="Genomic_DNA"/>
</dbReference>
<gene>
    <name evidence="2" type="ordered locus">Namu_0456</name>
</gene>
<evidence type="ECO:0000313" key="3">
    <source>
        <dbReference type="Proteomes" id="UP000002218"/>
    </source>
</evidence>
<dbReference type="RefSeq" id="WP_015745794.1">
    <property type="nucleotide sequence ID" value="NC_013235.1"/>
</dbReference>
<organism evidence="2 3">
    <name type="scientific">Nakamurella multipartita (strain ATCC 700099 / DSM 44233 / CIP 104796 / JCM 9543 / NBRC 105858 / Y-104)</name>
    <name type="common">Microsphaera multipartita</name>
    <dbReference type="NCBI Taxonomy" id="479431"/>
    <lineage>
        <taxon>Bacteria</taxon>
        <taxon>Bacillati</taxon>
        <taxon>Actinomycetota</taxon>
        <taxon>Actinomycetes</taxon>
        <taxon>Nakamurellales</taxon>
        <taxon>Nakamurellaceae</taxon>
        <taxon>Nakamurella</taxon>
    </lineage>
</organism>
<dbReference type="AlphaFoldDB" id="C8X707"/>
<evidence type="ECO:0000256" key="1">
    <source>
        <dbReference type="SAM" id="MobiDB-lite"/>
    </source>
</evidence>
<reference evidence="3" key="1">
    <citation type="submission" date="2009-09" db="EMBL/GenBank/DDBJ databases">
        <title>The complete genome of Nakamurella multipartita DSM 44233.</title>
        <authorList>
            <consortium name="US DOE Joint Genome Institute (JGI-PGF)"/>
            <person name="Lucas S."/>
            <person name="Copeland A."/>
            <person name="Lapidus A."/>
            <person name="Glavina del Rio T."/>
            <person name="Dalin E."/>
            <person name="Tice H."/>
            <person name="Bruce D."/>
            <person name="Goodwin L."/>
            <person name="Pitluck S."/>
            <person name="Kyrpides N."/>
            <person name="Mavromatis K."/>
            <person name="Ivanova N."/>
            <person name="Ovchinnikova G."/>
            <person name="Sims D."/>
            <person name="Meincke L."/>
            <person name="Brettin T."/>
            <person name="Detter J.C."/>
            <person name="Han C."/>
            <person name="Larimer F."/>
            <person name="Land M."/>
            <person name="Hauser L."/>
            <person name="Markowitz V."/>
            <person name="Cheng J.-F."/>
            <person name="Hugenholtz P."/>
            <person name="Woyke T."/>
            <person name="Wu D."/>
            <person name="Klenk H.-P."/>
            <person name="Eisen J.A."/>
        </authorList>
    </citation>
    <scope>NUCLEOTIDE SEQUENCE [LARGE SCALE GENOMIC DNA]</scope>
    <source>
        <strain evidence="3">ATCC 700099 / DSM 44233 / CIP 104796 / JCM 9543 / NBRC 105858 / Y-104</strain>
    </source>
</reference>
<dbReference type="InParanoid" id="C8X707"/>
<feature type="region of interest" description="Disordered" evidence="1">
    <location>
        <begin position="77"/>
        <end position="106"/>
    </location>
</feature>
<feature type="compositionally biased region" description="Basic and acidic residues" evidence="1">
    <location>
        <begin position="278"/>
        <end position="288"/>
    </location>
</feature>
<dbReference type="KEGG" id="nml:Namu_0456"/>
<keyword evidence="3" id="KW-1185">Reference proteome</keyword>
<reference evidence="2 3" key="2">
    <citation type="journal article" date="2010" name="Stand. Genomic Sci.">
        <title>Complete genome sequence of Nakamurella multipartita type strain (Y-104).</title>
        <authorList>
            <person name="Tice H."/>
            <person name="Mayilraj S."/>
            <person name="Sims D."/>
            <person name="Lapidus A."/>
            <person name="Nolan M."/>
            <person name="Lucas S."/>
            <person name="Glavina Del Rio T."/>
            <person name="Copeland A."/>
            <person name="Cheng J.F."/>
            <person name="Meincke L."/>
            <person name="Bruce D."/>
            <person name="Goodwin L."/>
            <person name="Pitluck S."/>
            <person name="Ivanova N."/>
            <person name="Mavromatis K."/>
            <person name="Ovchinnikova G."/>
            <person name="Pati A."/>
            <person name="Chen A."/>
            <person name="Palaniappan K."/>
            <person name="Land M."/>
            <person name="Hauser L."/>
            <person name="Chang Y.J."/>
            <person name="Jeffries C.D."/>
            <person name="Detter J.C."/>
            <person name="Brettin T."/>
            <person name="Rohde M."/>
            <person name="Goker M."/>
            <person name="Bristow J."/>
            <person name="Eisen J.A."/>
            <person name="Markowitz V."/>
            <person name="Hugenholtz P."/>
            <person name="Kyrpides N.C."/>
            <person name="Klenk H.P."/>
            <person name="Chen F."/>
        </authorList>
    </citation>
    <scope>NUCLEOTIDE SEQUENCE [LARGE SCALE GENOMIC DNA]</scope>
    <source>
        <strain evidence="3">ATCC 700099 / DSM 44233 / CIP 104796 / JCM 9543 / NBRC 105858 / Y-104</strain>
    </source>
</reference>
<feature type="region of interest" description="Disordered" evidence="1">
    <location>
        <begin position="278"/>
        <end position="315"/>
    </location>
</feature>
<dbReference type="Proteomes" id="UP000002218">
    <property type="component" value="Chromosome"/>
</dbReference>
<evidence type="ECO:0000313" key="2">
    <source>
        <dbReference type="EMBL" id="ACV76876.1"/>
    </source>
</evidence>